<dbReference type="EMBL" id="CAFBRX010000272">
    <property type="protein sequence ID" value="CAB5138173.1"/>
    <property type="molecule type" value="Genomic_DNA"/>
</dbReference>
<accession>A0A6J7W2N2</accession>
<feature type="region of interest" description="Disordered" evidence="1">
    <location>
        <begin position="41"/>
        <end position="68"/>
    </location>
</feature>
<proteinExistence type="predicted"/>
<gene>
    <name evidence="2" type="ORF">UFOPK4422_01750</name>
</gene>
<dbReference type="AlphaFoldDB" id="A0A6J7W2N2"/>
<sequence length="68" mass="6960">MDRTPSAAGNPVRGITGPATGLVVAVVEEVTAMVLVVEETGTLSADPDPPPQDTTKKVPIHAKVKGEL</sequence>
<evidence type="ECO:0000313" key="2">
    <source>
        <dbReference type="EMBL" id="CAB5138173.1"/>
    </source>
</evidence>
<reference evidence="2" key="1">
    <citation type="submission" date="2020-05" db="EMBL/GenBank/DDBJ databases">
        <authorList>
            <person name="Chiriac C."/>
            <person name="Salcher M."/>
            <person name="Ghai R."/>
            <person name="Kavagutti S V."/>
        </authorList>
    </citation>
    <scope>NUCLEOTIDE SEQUENCE</scope>
</reference>
<feature type="compositionally biased region" description="Basic residues" evidence="1">
    <location>
        <begin position="58"/>
        <end position="68"/>
    </location>
</feature>
<protein>
    <submittedName>
        <fullName evidence="2">Unannotated protein</fullName>
    </submittedName>
</protein>
<name>A0A6J7W2N2_9ZZZZ</name>
<evidence type="ECO:0000256" key="1">
    <source>
        <dbReference type="SAM" id="MobiDB-lite"/>
    </source>
</evidence>
<organism evidence="2">
    <name type="scientific">freshwater metagenome</name>
    <dbReference type="NCBI Taxonomy" id="449393"/>
    <lineage>
        <taxon>unclassified sequences</taxon>
        <taxon>metagenomes</taxon>
        <taxon>ecological metagenomes</taxon>
    </lineage>
</organism>